<evidence type="ECO:0000313" key="8">
    <source>
        <dbReference type="EMBL" id="CAI2382106.1"/>
    </source>
</evidence>
<gene>
    <name evidence="8" type="ORF">ECRASSUSDP1_LOCUS23573</name>
</gene>
<evidence type="ECO:0000256" key="3">
    <source>
        <dbReference type="ARBA" id="ARBA00038275"/>
    </source>
</evidence>
<feature type="compositionally biased region" description="Basic and acidic residues" evidence="6">
    <location>
        <begin position="61"/>
        <end position="72"/>
    </location>
</feature>
<dbReference type="Pfam" id="PF13181">
    <property type="entry name" value="TPR_8"/>
    <property type="match status" value="1"/>
</dbReference>
<reference evidence="8" key="1">
    <citation type="submission" date="2023-07" db="EMBL/GenBank/DDBJ databases">
        <authorList>
            <consortium name="AG Swart"/>
            <person name="Singh M."/>
            <person name="Singh A."/>
            <person name="Seah K."/>
            <person name="Emmerich C."/>
        </authorList>
    </citation>
    <scope>NUCLEOTIDE SEQUENCE</scope>
    <source>
        <strain evidence="8">DP1</strain>
    </source>
</reference>
<evidence type="ECO:0000256" key="5">
    <source>
        <dbReference type="PROSITE-ProRule" id="PRU00339"/>
    </source>
</evidence>
<proteinExistence type="inferred from homology"/>
<evidence type="ECO:0000256" key="4">
    <source>
        <dbReference type="ARBA" id="ARBA00040133"/>
    </source>
</evidence>
<keyword evidence="2 5" id="KW-0802">TPR repeat</keyword>
<feature type="compositionally biased region" description="Basic and acidic residues" evidence="6">
    <location>
        <begin position="36"/>
        <end position="50"/>
    </location>
</feature>
<feature type="region of interest" description="Disordered" evidence="6">
    <location>
        <begin position="489"/>
        <end position="509"/>
    </location>
</feature>
<dbReference type="SMART" id="SM00028">
    <property type="entry name" value="TPR"/>
    <property type="match status" value="3"/>
</dbReference>
<comment type="caution">
    <text evidence="8">The sequence shown here is derived from an EMBL/GenBank/DDBJ whole genome shotgun (WGS) entry which is preliminary data.</text>
</comment>
<keyword evidence="9" id="KW-1185">Reference proteome</keyword>
<keyword evidence="1" id="KW-0677">Repeat</keyword>
<feature type="region of interest" description="Disordered" evidence="6">
    <location>
        <begin position="1"/>
        <end position="106"/>
    </location>
</feature>
<evidence type="ECO:0000256" key="1">
    <source>
        <dbReference type="ARBA" id="ARBA00022737"/>
    </source>
</evidence>
<sequence>MNGNDKFMQNQPQTKQTSESEMDYAEDLGKWTSEINQRDQEAKLAREVKSPNKKLPPIRSSKLEEERVKNNEEGSYLDTLPRNEHAHEEEDKTPHGDQNFQRDSTPMPKYYKNWDNFDEVEAIRKTEGLQLTMLFPEYEGLTVEEIKQKEKERLQKKTRGAKPNTKIMIKGGNNPISQIDIEHMRIQGNSFFSTLEFEKAIECYTKCLTMDLEDKNIKVDLYSNRSQCYLNLKNYADAEQDALSALKLDSLHENSLFRYGTALYCLRQYKLAKLQFENLLQIDPHSKNAQEYLHYIEEKLSNIKIEADDKLWQNETLKQSQETNLVQKVAQNLPKASEAILENKNTTTSEEIPATTKEESRLQFLPIENFSLIKREDSEEKKMDEFFETNEEEITKLEEERKIHNNRNSSKNTRTDQNYEDQKISKQEGINVQSGEEGPRLELPGTDHEERKVLPKLSFIQEPEVQQVIDNKPRINFSFGDNEVIEIEGEEQESPTQGAGTPEQFNEGPPKLSLFGSANKIHLSLDKEGINLVSGHEIRKEIDTSPVRRKIREECKKVKQTLEYNPTEEHLHVVKSEEGRFYSIRFQKHNQTKSILKKRDSESITDQSSVVNFDFNDNEIRDFNKNDKLDLRVLDKHLSVDQARNRMKKKNNSLIGSKSISGGIASKSPMTFADIDQMDVDDNFDSDDDHEACNAPSTRKSNSEIRFDNNSPFIGDSIVSFSEKASGFMKEKEEVKLDLEIPTKSSQLEKDMRSLKSDLESQREYLLKIKPSSLPSIFSDSIECSSVIQISKAFCQGSKKWIRKNCNYLVDFYSNMSKINRFEVTIESLSEEEKSDIYAITTELTNILEERKKDPDGSQGKRETLEKKLNTFVDLFN</sequence>
<dbReference type="InterPro" id="IPR051966">
    <property type="entry name" value="RPAP3"/>
</dbReference>
<feature type="region of interest" description="Disordered" evidence="6">
    <location>
        <begin position="397"/>
        <end position="445"/>
    </location>
</feature>
<feature type="region of interest" description="Disordered" evidence="6">
    <location>
        <begin position="686"/>
        <end position="706"/>
    </location>
</feature>
<dbReference type="InterPro" id="IPR025986">
    <property type="entry name" value="RPAP3-like_C"/>
</dbReference>
<dbReference type="GO" id="GO:0101031">
    <property type="term" value="C:protein folding chaperone complex"/>
    <property type="evidence" value="ECO:0007669"/>
    <property type="project" value="TreeGrafter"/>
</dbReference>
<feature type="domain" description="RNA-polymerase II-associated protein 3-like C-terminal" evidence="7">
    <location>
        <begin position="742"/>
        <end position="834"/>
    </location>
</feature>
<dbReference type="PANTHER" id="PTHR46423">
    <property type="entry name" value="RNA POLYMERASE II-ASSOCIATED PROTEIN 3"/>
    <property type="match status" value="1"/>
</dbReference>
<accession>A0AAD1XYZ6</accession>
<dbReference type="Pfam" id="PF13877">
    <property type="entry name" value="RPAP3_C"/>
    <property type="match status" value="1"/>
</dbReference>
<protein>
    <recommendedName>
        <fullName evidence="4">RNA polymerase II-associated protein 3</fullName>
    </recommendedName>
</protein>
<evidence type="ECO:0000259" key="7">
    <source>
        <dbReference type="Pfam" id="PF13877"/>
    </source>
</evidence>
<dbReference type="Proteomes" id="UP001295684">
    <property type="component" value="Unassembled WGS sequence"/>
</dbReference>
<dbReference type="AlphaFoldDB" id="A0AAD1XYZ6"/>
<dbReference type="InterPro" id="IPR011990">
    <property type="entry name" value="TPR-like_helical_dom_sf"/>
</dbReference>
<feature type="repeat" description="TPR" evidence="5">
    <location>
        <begin position="253"/>
        <end position="286"/>
    </location>
</feature>
<dbReference type="SUPFAM" id="SSF48452">
    <property type="entry name" value="TPR-like"/>
    <property type="match status" value="1"/>
</dbReference>
<dbReference type="Gene3D" id="1.25.40.10">
    <property type="entry name" value="Tetratricopeptide repeat domain"/>
    <property type="match status" value="1"/>
</dbReference>
<feature type="compositionally biased region" description="Polar residues" evidence="6">
    <location>
        <begin position="1"/>
        <end position="19"/>
    </location>
</feature>
<name>A0AAD1XYZ6_EUPCR</name>
<organism evidence="8 9">
    <name type="scientific">Euplotes crassus</name>
    <dbReference type="NCBI Taxonomy" id="5936"/>
    <lineage>
        <taxon>Eukaryota</taxon>
        <taxon>Sar</taxon>
        <taxon>Alveolata</taxon>
        <taxon>Ciliophora</taxon>
        <taxon>Intramacronucleata</taxon>
        <taxon>Spirotrichea</taxon>
        <taxon>Hypotrichia</taxon>
        <taxon>Euplotida</taxon>
        <taxon>Euplotidae</taxon>
        <taxon>Moneuplotes</taxon>
    </lineage>
</organism>
<evidence type="ECO:0000256" key="2">
    <source>
        <dbReference type="ARBA" id="ARBA00022803"/>
    </source>
</evidence>
<dbReference type="PANTHER" id="PTHR46423:SF1">
    <property type="entry name" value="RNA POLYMERASE II-ASSOCIATED PROTEIN 3"/>
    <property type="match status" value="1"/>
</dbReference>
<dbReference type="EMBL" id="CAMPGE010024254">
    <property type="protein sequence ID" value="CAI2382106.1"/>
    <property type="molecule type" value="Genomic_DNA"/>
</dbReference>
<feature type="compositionally biased region" description="Basic and acidic residues" evidence="6">
    <location>
        <begin position="81"/>
        <end position="95"/>
    </location>
</feature>
<comment type="similarity">
    <text evidence="3">Belongs to the RPAP3 family.</text>
</comment>
<evidence type="ECO:0000313" key="9">
    <source>
        <dbReference type="Proteomes" id="UP001295684"/>
    </source>
</evidence>
<feature type="compositionally biased region" description="Polar residues" evidence="6">
    <location>
        <begin position="406"/>
        <end position="416"/>
    </location>
</feature>
<dbReference type="InterPro" id="IPR019734">
    <property type="entry name" value="TPR_rpt"/>
</dbReference>
<dbReference type="PROSITE" id="PS50005">
    <property type="entry name" value="TPR"/>
    <property type="match status" value="1"/>
</dbReference>
<evidence type="ECO:0000256" key="6">
    <source>
        <dbReference type="SAM" id="MobiDB-lite"/>
    </source>
</evidence>